<dbReference type="Gene3D" id="3.30.980.10">
    <property type="entry name" value="Threonyl-trna Synthetase, Chain A, domain 2"/>
    <property type="match status" value="1"/>
</dbReference>
<dbReference type="InterPro" id="IPR018164">
    <property type="entry name" value="Ala-tRNA-synth_IIc_N"/>
</dbReference>
<evidence type="ECO:0000256" key="11">
    <source>
        <dbReference type="ARBA" id="ARBA00024779"/>
    </source>
</evidence>
<proteinExistence type="inferred from homology"/>
<protein>
    <recommendedName>
        <fullName evidence="13">Alanine--tRNA ligase</fullName>
        <ecNumber evidence="13">6.1.1.7</ecNumber>
    </recommendedName>
    <alternativeName>
        <fullName evidence="13">Alanyl-tRNA synthetase</fullName>
        <shortName evidence="13">AlaRS</shortName>
    </alternativeName>
</protein>
<dbReference type="Gene3D" id="3.30.930.10">
    <property type="entry name" value="Bira Bifunctional Protein, Domain 2"/>
    <property type="match status" value="1"/>
</dbReference>
<dbReference type="InterPro" id="IPR012947">
    <property type="entry name" value="tRNA_SAD"/>
</dbReference>
<evidence type="ECO:0000256" key="2">
    <source>
        <dbReference type="ARBA" id="ARBA00022555"/>
    </source>
</evidence>
<dbReference type="RefSeq" id="WP_095042574.1">
    <property type="nucleotide sequence ID" value="NZ_LN890655.1"/>
</dbReference>
<name>A0A160T3C9_9CHLR</name>
<dbReference type="Proteomes" id="UP000215027">
    <property type="component" value="Chromosome I"/>
</dbReference>
<dbReference type="Pfam" id="PF07973">
    <property type="entry name" value="tRNA_SAD"/>
    <property type="match status" value="1"/>
</dbReference>
<feature type="domain" description="Alanyl-transfer RNA synthetases family profile" evidence="14">
    <location>
        <begin position="4"/>
        <end position="748"/>
    </location>
</feature>
<dbReference type="GO" id="GO:0005829">
    <property type="term" value="C:cytosol"/>
    <property type="evidence" value="ECO:0007669"/>
    <property type="project" value="TreeGrafter"/>
</dbReference>
<dbReference type="KEGG" id="pbf:CFX0092_A1152"/>
<dbReference type="EMBL" id="LN890655">
    <property type="protein sequence ID" value="CUS03030.2"/>
    <property type="molecule type" value="Genomic_DNA"/>
</dbReference>
<comment type="subcellular location">
    <subcellularLocation>
        <location evidence="13">Cytoplasm</location>
    </subcellularLocation>
</comment>
<feature type="binding site" evidence="13">
    <location>
        <position position="709"/>
    </location>
    <ligand>
        <name>Zn(2+)</name>
        <dbReference type="ChEBI" id="CHEBI:29105"/>
    </ligand>
</feature>
<dbReference type="FunFam" id="3.10.310.40:FF:000001">
    <property type="entry name" value="Alanine--tRNA ligase"/>
    <property type="match status" value="1"/>
</dbReference>
<dbReference type="InterPro" id="IPR050058">
    <property type="entry name" value="Ala-tRNA_ligase"/>
</dbReference>
<keyword evidence="8 13" id="KW-0694">RNA-binding</keyword>
<evidence type="ECO:0000256" key="10">
    <source>
        <dbReference type="ARBA" id="ARBA00023146"/>
    </source>
</evidence>
<dbReference type="GO" id="GO:0000049">
    <property type="term" value="F:tRNA binding"/>
    <property type="evidence" value="ECO:0007669"/>
    <property type="project" value="UniProtKB-KW"/>
</dbReference>
<evidence type="ECO:0000256" key="8">
    <source>
        <dbReference type="ARBA" id="ARBA00022884"/>
    </source>
</evidence>
<comment type="similarity">
    <text evidence="1 13">Belongs to the class-II aminoacyl-tRNA synthetase family.</text>
</comment>
<dbReference type="InterPro" id="IPR003156">
    <property type="entry name" value="DHHA1_dom"/>
</dbReference>
<dbReference type="Gene3D" id="3.10.310.40">
    <property type="match status" value="1"/>
</dbReference>
<dbReference type="GO" id="GO:0002161">
    <property type="term" value="F:aminoacyl-tRNA deacylase activity"/>
    <property type="evidence" value="ECO:0007669"/>
    <property type="project" value="TreeGrafter"/>
</dbReference>
<evidence type="ECO:0000256" key="1">
    <source>
        <dbReference type="ARBA" id="ARBA00008226"/>
    </source>
</evidence>
<dbReference type="InterPro" id="IPR018162">
    <property type="entry name" value="Ala-tRNA-ligase_IIc_anticod-bd"/>
</dbReference>
<dbReference type="EC" id="6.1.1.7" evidence="13"/>
<comment type="domain">
    <text evidence="13">Consists of three domains; the N-terminal catalytic domain, the editing domain and the C-terminal C-Ala domain. The editing domain removes incorrectly charged amino acids, while the C-Ala domain, along with tRNA(Ala), serves as a bridge to cooperatively bring together the editing and aminoacylation centers thus stimulating deacylation of misacylated tRNAs.</text>
</comment>
<keyword evidence="13" id="KW-0963">Cytoplasm</keyword>
<evidence type="ECO:0000313" key="16">
    <source>
        <dbReference type="Proteomes" id="UP000215027"/>
    </source>
</evidence>
<dbReference type="GO" id="GO:0006419">
    <property type="term" value="P:alanyl-tRNA aminoacylation"/>
    <property type="evidence" value="ECO:0007669"/>
    <property type="project" value="UniProtKB-UniRule"/>
</dbReference>
<evidence type="ECO:0000256" key="6">
    <source>
        <dbReference type="ARBA" id="ARBA00022833"/>
    </source>
</evidence>
<dbReference type="InterPro" id="IPR009000">
    <property type="entry name" value="Transl_B-barrel_sf"/>
</dbReference>
<dbReference type="GO" id="GO:0008270">
    <property type="term" value="F:zinc ion binding"/>
    <property type="evidence" value="ECO:0007669"/>
    <property type="project" value="UniProtKB-UniRule"/>
</dbReference>
<dbReference type="InterPro" id="IPR002318">
    <property type="entry name" value="Ala-tRNA-lgiase_IIc"/>
</dbReference>
<dbReference type="Pfam" id="PF01411">
    <property type="entry name" value="tRNA-synt_2c"/>
    <property type="match status" value="1"/>
</dbReference>
<dbReference type="InterPro" id="IPR018165">
    <property type="entry name" value="Ala-tRNA-synth_IIc_core"/>
</dbReference>
<dbReference type="Pfam" id="PF02272">
    <property type="entry name" value="DHHA1"/>
    <property type="match status" value="1"/>
</dbReference>
<dbReference type="PRINTS" id="PR00980">
    <property type="entry name" value="TRNASYNTHALA"/>
</dbReference>
<comment type="function">
    <text evidence="11 13">Catalyzes the attachment of alanine to tRNA(Ala) in a two-step reaction: alanine is first activated by ATP to form Ala-AMP and then transferred to the acceptor end of tRNA(Ala). Also edits incorrectly charged Ser-tRNA(Ala) and Gly-tRNA(Ala) via its editing domain.</text>
</comment>
<comment type="cofactor">
    <cofactor evidence="13">
        <name>Zn(2+)</name>
        <dbReference type="ChEBI" id="CHEBI:29105"/>
    </cofactor>
    <text evidence="13">Binds 1 zinc ion per subunit.</text>
</comment>
<dbReference type="FunFam" id="3.30.930.10:FF:000004">
    <property type="entry name" value="Alanine--tRNA ligase"/>
    <property type="match status" value="1"/>
</dbReference>
<keyword evidence="3 13" id="KW-0436">Ligase</keyword>
<evidence type="ECO:0000256" key="4">
    <source>
        <dbReference type="ARBA" id="ARBA00022723"/>
    </source>
</evidence>
<feature type="binding site" evidence="13">
    <location>
        <position position="705"/>
    </location>
    <ligand>
        <name>Zn(2+)</name>
        <dbReference type="ChEBI" id="CHEBI:29105"/>
    </ligand>
</feature>
<evidence type="ECO:0000313" key="15">
    <source>
        <dbReference type="EMBL" id="CUS03030.2"/>
    </source>
</evidence>
<keyword evidence="2 13" id="KW-0820">tRNA-binding</keyword>
<keyword evidence="16" id="KW-1185">Reference proteome</keyword>
<evidence type="ECO:0000256" key="9">
    <source>
        <dbReference type="ARBA" id="ARBA00022917"/>
    </source>
</evidence>
<accession>A0A160T3C9</accession>
<evidence type="ECO:0000256" key="7">
    <source>
        <dbReference type="ARBA" id="ARBA00022840"/>
    </source>
</evidence>
<keyword evidence="5 13" id="KW-0547">Nucleotide-binding</keyword>
<feature type="binding site" evidence="13">
    <location>
        <position position="577"/>
    </location>
    <ligand>
        <name>Zn(2+)</name>
        <dbReference type="ChEBI" id="CHEBI:29105"/>
    </ligand>
</feature>
<dbReference type="PANTHER" id="PTHR11777:SF9">
    <property type="entry name" value="ALANINE--TRNA LIGASE, CYTOPLASMIC"/>
    <property type="match status" value="1"/>
</dbReference>
<keyword evidence="6 13" id="KW-0862">Zinc</keyword>
<dbReference type="PROSITE" id="PS50860">
    <property type="entry name" value="AA_TRNA_LIGASE_II_ALA"/>
    <property type="match status" value="1"/>
</dbReference>
<dbReference type="GO" id="GO:0004813">
    <property type="term" value="F:alanine-tRNA ligase activity"/>
    <property type="evidence" value="ECO:0007669"/>
    <property type="project" value="UniProtKB-UniRule"/>
</dbReference>
<keyword evidence="9 13" id="KW-0648">Protein biosynthesis</keyword>
<dbReference type="InterPro" id="IPR023033">
    <property type="entry name" value="Ala_tRNA_ligase_euk/bac"/>
</dbReference>
<keyword evidence="10 13" id="KW-0030">Aminoacyl-tRNA synthetase</keyword>
<dbReference type="InterPro" id="IPR018163">
    <property type="entry name" value="Thr/Ala-tRNA-synth_IIc_edit"/>
</dbReference>
<dbReference type="Gene3D" id="3.30.54.20">
    <property type="match status" value="1"/>
</dbReference>
<dbReference type="GO" id="GO:0005524">
    <property type="term" value="F:ATP binding"/>
    <property type="evidence" value="ECO:0007669"/>
    <property type="project" value="UniProtKB-UniRule"/>
</dbReference>
<feature type="binding site" evidence="13">
    <location>
        <position position="581"/>
    </location>
    <ligand>
        <name>Zn(2+)</name>
        <dbReference type="ChEBI" id="CHEBI:29105"/>
    </ligand>
</feature>
<dbReference type="SUPFAM" id="SSF55186">
    <property type="entry name" value="ThrRS/AlaRS common domain"/>
    <property type="match status" value="1"/>
</dbReference>
<evidence type="ECO:0000259" key="14">
    <source>
        <dbReference type="PROSITE" id="PS50860"/>
    </source>
</evidence>
<dbReference type="FunFam" id="3.30.980.10:FF:000004">
    <property type="entry name" value="Alanine--tRNA ligase, cytoplasmic"/>
    <property type="match status" value="1"/>
</dbReference>
<evidence type="ECO:0000256" key="12">
    <source>
        <dbReference type="ARBA" id="ARBA00048300"/>
    </source>
</evidence>
<dbReference type="Gene3D" id="2.40.30.130">
    <property type="match status" value="1"/>
</dbReference>
<dbReference type="InterPro" id="IPR045864">
    <property type="entry name" value="aa-tRNA-synth_II/BPL/LPL"/>
</dbReference>
<evidence type="ECO:0000256" key="13">
    <source>
        <dbReference type="HAMAP-Rule" id="MF_00036"/>
    </source>
</evidence>
<evidence type="ECO:0000256" key="3">
    <source>
        <dbReference type="ARBA" id="ARBA00022598"/>
    </source>
</evidence>
<comment type="catalytic activity">
    <reaction evidence="12 13">
        <text>tRNA(Ala) + L-alanine + ATP = L-alanyl-tRNA(Ala) + AMP + diphosphate</text>
        <dbReference type="Rhea" id="RHEA:12540"/>
        <dbReference type="Rhea" id="RHEA-COMP:9657"/>
        <dbReference type="Rhea" id="RHEA-COMP:9923"/>
        <dbReference type="ChEBI" id="CHEBI:30616"/>
        <dbReference type="ChEBI" id="CHEBI:33019"/>
        <dbReference type="ChEBI" id="CHEBI:57972"/>
        <dbReference type="ChEBI" id="CHEBI:78442"/>
        <dbReference type="ChEBI" id="CHEBI:78497"/>
        <dbReference type="ChEBI" id="CHEBI:456215"/>
        <dbReference type="EC" id="6.1.1.7"/>
    </reaction>
</comment>
<dbReference type="SMART" id="SM00863">
    <property type="entry name" value="tRNA_SAD"/>
    <property type="match status" value="1"/>
</dbReference>
<dbReference type="NCBIfam" id="TIGR00344">
    <property type="entry name" value="alaS"/>
    <property type="match status" value="1"/>
</dbReference>
<dbReference type="SUPFAM" id="SSF50447">
    <property type="entry name" value="Translation proteins"/>
    <property type="match status" value="1"/>
</dbReference>
<dbReference type="SUPFAM" id="SSF101353">
    <property type="entry name" value="Putative anticodon-binding domain of alanyl-tRNA synthetase (AlaRS)"/>
    <property type="match status" value="1"/>
</dbReference>
<sequence>MRPTTSNEIRKAFLDYFHEMRHEIVPSAPLPQKDNPTLLFTNAGMNQFVDVFLGKEKRAYKRATTAQKVMRVQGKQNDLENVGPSARHHTFFEMLGNFSFGDYFKREAIDYAWGFLTGVMELEPERLFATVYTDDDEAADLWTRYLPGERILRFGKDDNFWEMGDIGPCGPCSEIHYYSGDLADINPAGVNNDNIPGYVEVWNLVFMQFERQKDQSLVPLPHPSVDTGMGMERLVRVIQGVESNYDTDLFTPVLSRVQQLLGDSDAQRDANYVGYRVIADHGRAATFLIADGVQPGNTGAGYVLRMIIRRAARFGRKIGFHEPFLGEVAQVYIDQMGDNYSELRQRRDLILHTLRREEERFNRTLDKALLHLDELVDDLHRRGEKQIPGDVAFNLYATYGLPLEITRDVAGEQHGMTVDEKGYNAAREAHALASGSGAFANYVVGANVYSDVLRALIDGGDLDESGVDYDPYSGASLETTVLALISDGQRSNAAHAGQRVEVVTAATPFYVEAGGEVSDTGRITTPGGVEMRVDDTRRPVPGLIIHSGEVTTGELKPGDMALLEVDRARRADIRRNHTATHLLHRELRAHLGRHVAQAGSLVAPDRLRFDFTHDKAVDRATLGRIEAAVNEAILVNYPVNVAHMGQKEAIQAGAMALFGEKYGDIVRTIRVGEDPLPSPLPGGEGIRGSLQGGEGNGAPYSFELCGGLHVDETGEIGLFRFTGEEAVGAGVRRVEAMTGRGAYQFVAERLNLLDRLAGKLNAPVAEVEQRLEALLEHDRSVERELDAAGRRLARGQFDVLLGGLMQVKGARVLAAQVDVANVERLREMADWFRDRVPSGAAVLGAVSDGKPFLVATVTDDLIARGLKAGDLAREVAKIVGGSGGGRPNMAQAGGRDPERLADALAAVAGLVDAALKD</sequence>
<organism evidence="15 16">
    <name type="scientific">Candidatus Promineifilum breve</name>
    <dbReference type="NCBI Taxonomy" id="1806508"/>
    <lineage>
        <taxon>Bacteria</taxon>
        <taxon>Bacillati</taxon>
        <taxon>Chloroflexota</taxon>
        <taxon>Ardenticatenia</taxon>
        <taxon>Candidatus Promineifilales</taxon>
        <taxon>Candidatus Promineifilaceae</taxon>
        <taxon>Candidatus Promineifilum</taxon>
    </lineage>
</organism>
<keyword evidence="7 13" id="KW-0067">ATP-binding</keyword>
<dbReference type="HAMAP" id="MF_00036_B">
    <property type="entry name" value="Ala_tRNA_synth_B"/>
    <property type="match status" value="1"/>
</dbReference>
<dbReference type="SUPFAM" id="SSF55681">
    <property type="entry name" value="Class II aaRS and biotin synthetases"/>
    <property type="match status" value="1"/>
</dbReference>
<dbReference type="PANTHER" id="PTHR11777">
    <property type="entry name" value="ALANYL-TRNA SYNTHETASE"/>
    <property type="match status" value="1"/>
</dbReference>
<keyword evidence="4 13" id="KW-0479">Metal-binding</keyword>
<gene>
    <name evidence="13 15" type="primary">alaS</name>
    <name evidence="15" type="ORF">CFX0092_A1152</name>
</gene>
<evidence type="ECO:0000256" key="5">
    <source>
        <dbReference type="ARBA" id="ARBA00022741"/>
    </source>
</evidence>
<dbReference type="AlphaFoldDB" id="A0A160T3C9"/>
<dbReference type="OrthoDB" id="9803884at2"/>
<dbReference type="CDD" id="cd00673">
    <property type="entry name" value="AlaRS_core"/>
    <property type="match status" value="1"/>
</dbReference>
<reference evidence="15" key="1">
    <citation type="submission" date="2016-01" db="EMBL/GenBank/DDBJ databases">
        <authorList>
            <person name="Mcilroy J.S."/>
            <person name="Karst M S."/>
            <person name="Albertsen M."/>
        </authorList>
    </citation>
    <scope>NUCLEOTIDE SEQUENCE</scope>
    <source>
        <strain evidence="15">Cfx-K</strain>
    </source>
</reference>